<name>A0AAE0DMA7_9LECA</name>
<dbReference type="GO" id="GO:0016616">
    <property type="term" value="F:oxidoreductase activity, acting on the CH-OH group of donors, NAD or NADP as acceptor"/>
    <property type="evidence" value="ECO:0007669"/>
    <property type="project" value="TreeGrafter"/>
</dbReference>
<dbReference type="Proteomes" id="UP001276659">
    <property type="component" value="Unassembled WGS sequence"/>
</dbReference>
<sequence length="257" mass="27381">MSQFRISTAHPRILTVCPGANQGLGFITARILAASSKTNNHIILGSHSETKGSGSLSSLITSGCPAENLSTVQLDVTSNSSLSAAFSTISKTHSRLDVLINNAGIAPKIPSVREQYRQAMETNLIGAVTTTDTFIPLLRKSSSPRLLYISSEFGSLTIAADPNIRDFNVDVVAYRANKAAMNMIFVQQSKSLGKKGIRVWAVNPGWPATNLSGNAEAAAKRGAMDPEGGARVIVDAVEGRRDGDVEKRVDENGVLDW</sequence>
<keyword evidence="2" id="KW-1185">Reference proteome</keyword>
<evidence type="ECO:0008006" key="3">
    <source>
        <dbReference type="Google" id="ProtNLM"/>
    </source>
</evidence>
<organism evidence="1 2">
    <name type="scientific">Lepraria neglecta</name>
    <dbReference type="NCBI Taxonomy" id="209136"/>
    <lineage>
        <taxon>Eukaryota</taxon>
        <taxon>Fungi</taxon>
        <taxon>Dikarya</taxon>
        <taxon>Ascomycota</taxon>
        <taxon>Pezizomycotina</taxon>
        <taxon>Lecanoromycetes</taxon>
        <taxon>OSLEUM clade</taxon>
        <taxon>Lecanoromycetidae</taxon>
        <taxon>Lecanorales</taxon>
        <taxon>Lecanorineae</taxon>
        <taxon>Stereocaulaceae</taxon>
        <taxon>Lepraria</taxon>
    </lineage>
</organism>
<dbReference type="Pfam" id="PF00106">
    <property type="entry name" value="adh_short"/>
    <property type="match status" value="1"/>
</dbReference>
<dbReference type="EMBL" id="JASNWA010000006">
    <property type="protein sequence ID" value="KAK3175052.1"/>
    <property type="molecule type" value="Genomic_DNA"/>
</dbReference>
<dbReference type="SUPFAM" id="SSF51735">
    <property type="entry name" value="NAD(P)-binding Rossmann-fold domains"/>
    <property type="match status" value="1"/>
</dbReference>
<dbReference type="PANTHER" id="PTHR45458">
    <property type="entry name" value="SHORT-CHAIN DEHYDROGENASE/REDUCTASE SDR"/>
    <property type="match status" value="1"/>
</dbReference>
<comment type="caution">
    <text evidence="1">The sequence shown here is derived from an EMBL/GenBank/DDBJ whole genome shotgun (WGS) entry which is preliminary data.</text>
</comment>
<protein>
    <recommendedName>
        <fullName evidence="3">NAD(P)-binding protein</fullName>
    </recommendedName>
</protein>
<dbReference type="AlphaFoldDB" id="A0AAE0DMA7"/>
<evidence type="ECO:0000313" key="2">
    <source>
        <dbReference type="Proteomes" id="UP001276659"/>
    </source>
</evidence>
<reference evidence="1" key="1">
    <citation type="submission" date="2022-11" db="EMBL/GenBank/DDBJ databases">
        <title>Chromosomal genome sequence assembly and mating type (MAT) locus characterization of the leprose asexual lichenized fungus Lepraria neglecta (Nyl.) Erichsen.</title>
        <authorList>
            <person name="Allen J.L."/>
            <person name="Pfeffer B."/>
        </authorList>
    </citation>
    <scope>NUCLEOTIDE SEQUENCE</scope>
    <source>
        <strain evidence="1">Allen 5258</strain>
    </source>
</reference>
<dbReference type="InterPro" id="IPR002347">
    <property type="entry name" value="SDR_fam"/>
</dbReference>
<dbReference type="PRINTS" id="PR00081">
    <property type="entry name" value="GDHRDH"/>
</dbReference>
<evidence type="ECO:0000313" key="1">
    <source>
        <dbReference type="EMBL" id="KAK3175052.1"/>
    </source>
</evidence>
<dbReference type="PANTHER" id="PTHR45458:SF1">
    <property type="entry name" value="SHORT CHAIN DEHYDROGENASE"/>
    <property type="match status" value="1"/>
</dbReference>
<accession>A0AAE0DMA7</accession>
<dbReference type="Gene3D" id="3.40.50.720">
    <property type="entry name" value="NAD(P)-binding Rossmann-like Domain"/>
    <property type="match status" value="1"/>
</dbReference>
<dbReference type="InterPro" id="IPR036291">
    <property type="entry name" value="NAD(P)-bd_dom_sf"/>
</dbReference>
<proteinExistence type="predicted"/>
<dbReference type="InterPro" id="IPR052184">
    <property type="entry name" value="SDR_enzymes"/>
</dbReference>
<gene>
    <name evidence="1" type="ORF">OEA41_002298</name>
</gene>